<protein>
    <recommendedName>
        <fullName evidence="4">Lipoprotein</fullName>
    </recommendedName>
</protein>
<evidence type="ECO:0000256" key="1">
    <source>
        <dbReference type="SAM" id="SignalP"/>
    </source>
</evidence>
<dbReference type="EMBL" id="CP001804">
    <property type="protein sequence ID" value="ACY16467.1"/>
    <property type="molecule type" value="Genomic_DNA"/>
</dbReference>
<reference evidence="2 3" key="1">
    <citation type="journal article" date="2010" name="Stand. Genomic Sci.">
        <title>Complete genome sequence of Haliangium ochraceum type strain (SMP-2).</title>
        <authorList>
            <consortium name="US DOE Joint Genome Institute (JGI-PGF)"/>
            <person name="Ivanova N."/>
            <person name="Daum C."/>
            <person name="Lang E."/>
            <person name="Abt B."/>
            <person name="Kopitz M."/>
            <person name="Saunders E."/>
            <person name="Lapidus A."/>
            <person name="Lucas S."/>
            <person name="Glavina Del Rio T."/>
            <person name="Nolan M."/>
            <person name="Tice H."/>
            <person name="Copeland A."/>
            <person name="Cheng J.F."/>
            <person name="Chen F."/>
            <person name="Bruce D."/>
            <person name="Goodwin L."/>
            <person name="Pitluck S."/>
            <person name="Mavromatis K."/>
            <person name="Pati A."/>
            <person name="Mikhailova N."/>
            <person name="Chen A."/>
            <person name="Palaniappan K."/>
            <person name="Land M."/>
            <person name="Hauser L."/>
            <person name="Chang Y.J."/>
            <person name="Jeffries C.D."/>
            <person name="Detter J.C."/>
            <person name="Brettin T."/>
            <person name="Rohde M."/>
            <person name="Goker M."/>
            <person name="Bristow J."/>
            <person name="Markowitz V."/>
            <person name="Eisen J.A."/>
            <person name="Hugenholtz P."/>
            <person name="Kyrpides N.C."/>
            <person name="Klenk H.P."/>
        </authorList>
    </citation>
    <scope>NUCLEOTIDE SEQUENCE [LARGE SCALE GENOMIC DNA]</scope>
    <source>
        <strain evidence="3">DSM 14365 / CIP 107738 / JCM 11303 / AJ 13395 / SMP-2</strain>
    </source>
</reference>
<keyword evidence="3" id="KW-1185">Reference proteome</keyword>
<keyword evidence="1" id="KW-0732">Signal</keyword>
<dbReference type="AlphaFoldDB" id="D0LI88"/>
<dbReference type="HOGENOM" id="CLU_1265477_0_0_7"/>
<dbReference type="eggNOG" id="ENOG5030VI0">
    <property type="taxonomic scope" value="Bacteria"/>
</dbReference>
<name>D0LI88_HALO1</name>
<dbReference type="KEGG" id="hoh:Hoch_3968"/>
<organism evidence="2 3">
    <name type="scientific">Haliangium ochraceum (strain DSM 14365 / JCM 11303 / SMP-2)</name>
    <dbReference type="NCBI Taxonomy" id="502025"/>
    <lineage>
        <taxon>Bacteria</taxon>
        <taxon>Pseudomonadati</taxon>
        <taxon>Myxococcota</taxon>
        <taxon>Polyangia</taxon>
        <taxon>Haliangiales</taxon>
        <taxon>Kofleriaceae</taxon>
        <taxon>Haliangium</taxon>
    </lineage>
</organism>
<sequence length="218" mass="24874">MPLLAGLLMLALLGGGCGGAGQGPEATLDAYRTALVNKEYGTAYELMSAEFRARHTRQEFEQMVADNADEVRDTVAQLGRGRESVTVQAEVRYGLGEELRMRREADEWRLVSNPLEFYSQATPRDALRSFLRAYRLERWGIMLRFVPERYRERMDAEVLAQQFQGERSEDSAELMRALEANIDAPITDKGDEARMPYGDRHEVTFVREGGQWKILDFD</sequence>
<dbReference type="STRING" id="502025.Hoch_3968"/>
<gene>
    <name evidence="2" type="ordered locus">Hoch_3968</name>
</gene>
<evidence type="ECO:0000313" key="3">
    <source>
        <dbReference type="Proteomes" id="UP000001880"/>
    </source>
</evidence>
<dbReference type="Proteomes" id="UP000001880">
    <property type="component" value="Chromosome"/>
</dbReference>
<feature type="chain" id="PRO_5003010101" description="Lipoprotein" evidence="1">
    <location>
        <begin position="21"/>
        <end position="218"/>
    </location>
</feature>
<accession>D0LI88</accession>
<evidence type="ECO:0008006" key="4">
    <source>
        <dbReference type="Google" id="ProtNLM"/>
    </source>
</evidence>
<feature type="signal peptide" evidence="1">
    <location>
        <begin position="1"/>
        <end position="20"/>
    </location>
</feature>
<evidence type="ECO:0000313" key="2">
    <source>
        <dbReference type="EMBL" id="ACY16467.1"/>
    </source>
</evidence>
<proteinExistence type="predicted"/>